<proteinExistence type="predicted"/>
<feature type="region of interest" description="Disordered" evidence="1">
    <location>
        <begin position="269"/>
        <end position="323"/>
    </location>
</feature>
<evidence type="ECO:0000313" key="2">
    <source>
        <dbReference type="EMBL" id="EKC23247.1"/>
    </source>
</evidence>
<name>K1PH36_MAGGI</name>
<dbReference type="HOGENOM" id="CLU_804753_0_0_1"/>
<feature type="compositionally biased region" description="Low complexity" evidence="1">
    <location>
        <begin position="308"/>
        <end position="323"/>
    </location>
</feature>
<sequence length="345" mass="38127">MTYSGPLKNYVNTLANEVLGRGIVYDYKPPGQYTGRRADRNRVPLLPTGEGVTDYRGAVRILADDADLWRRKTQSILKQMKDSMNNRRRCYSWTKSRSSIVSGQTEIYPSDRRRKGEEVFTKWSLILDAYHTIRKTILNNHRAMSVTDIQLPLLNRKTLQQWFNEKSKDEEKKILVQGLALPTPKMTVAKAPEALPKPTSLPAGSTDPFSFNDPPSKIGRWGHTTHDGLCPIENVKNPSWELDLGNHGIWGNYHSSSIRKWIRQPWHPPVTVPGGGRGNSGGNSIPSALPAAQGYMAPTYSSSGGVGARSSSSQSSGSSGQRLSGGVWAPSVFFLARLLLKGNAP</sequence>
<gene>
    <name evidence="2" type="ORF">CGI_10020928</name>
</gene>
<dbReference type="InParanoid" id="K1PH36"/>
<evidence type="ECO:0000256" key="1">
    <source>
        <dbReference type="SAM" id="MobiDB-lite"/>
    </source>
</evidence>
<protein>
    <submittedName>
        <fullName evidence="2">Uncharacterized protein</fullName>
    </submittedName>
</protein>
<organism evidence="2">
    <name type="scientific">Magallana gigas</name>
    <name type="common">Pacific oyster</name>
    <name type="synonym">Crassostrea gigas</name>
    <dbReference type="NCBI Taxonomy" id="29159"/>
    <lineage>
        <taxon>Eukaryota</taxon>
        <taxon>Metazoa</taxon>
        <taxon>Spiralia</taxon>
        <taxon>Lophotrochozoa</taxon>
        <taxon>Mollusca</taxon>
        <taxon>Bivalvia</taxon>
        <taxon>Autobranchia</taxon>
        <taxon>Pteriomorphia</taxon>
        <taxon>Ostreida</taxon>
        <taxon>Ostreoidea</taxon>
        <taxon>Ostreidae</taxon>
        <taxon>Magallana</taxon>
    </lineage>
</organism>
<dbReference type="AlphaFoldDB" id="K1PH36"/>
<dbReference type="EMBL" id="JH818302">
    <property type="protein sequence ID" value="EKC23247.1"/>
    <property type="molecule type" value="Genomic_DNA"/>
</dbReference>
<accession>K1PH36</accession>
<reference evidence="2" key="1">
    <citation type="journal article" date="2012" name="Nature">
        <title>The oyster genome reveals stress adaptation and complexity of shell formation.</title>
        <authorList>
            <person name="Zhang G."/>
            <person name="Fang X."/>
            <person name="Guo X."/>
            <person name="Li L."/>
            <person name="Luo R."/>
            <person name="Xu F."/>
            <person name="Yang P."/>
            <person name="Zhang L."/>
            <person name="Wang X."/>
            <person name="Qi H."/>
            <person name="Xiong Z."/>
            <person name="Que H."/>
            <person name="Xie Y."/>
            <person name="Holland P.W."/>
            <person name="Paps J."/>
            <person name="Zhu Y."/>
            <person name="Wu F."/>
            <person name="Chen Y."/>
            <person name="Wang J."/>
            <person name="Peng C."/>
            <person name="Meng J."/>
            <person name="Yang L."/>
            <person name="Liu J."/>
            <person name="Wen B."/>
            <person name="Zhang N."/>
            <person name="Huang Z."/>
            <person name="Zhu Q."/>
            <person name="Feng Y."/>
            <person name="Mount A."/>
            <person name="Hedgecock D."/>
            <person name="Xu Z."/>
            <person name="Liu Y."/>
            <person name="Domazet-Loso T."/>
            <person name="Du Y."/>
            <person name="Sun X."/>
            <person name="Zhang S."/>
            <person name="Liu B."/>
            <person name="Cheng P."/>
            <person name="Jiang X."/>
            <person name="Li J."/>
            <person name="Fan D."/>
            <person name="Wang W."/>
            <person name="Fu W."/>
            <person name="Wang T."/>
            <person name="Wang B."/>
            <person name="Zhang J."/>
            <person name="Peng Z."/>
            <person name="Li Y."/>
            <person name="Li N."/>
            <person name="Wang J."/>
            <person name="Chen M."/>
            <person name="He Y."/>
            <person name="Tan F."/>
            <person name="Song X."/>
            <person name="Zheng Q."/>
            <person name="Huang R."/>
            <person name="Yang H."/>
            <person name="Du X."/>
            <person name="Chen L."/>
            <person name="Yang M."/>
            <person name="Gaffney P.M."/>
            <person name="Wang S."/>
            <person name="Luo L."/>
            <person name="She Z."/>
            <person name="Ming Y."/>
            <person name="Huang W."/>
            <person name="Zhang S."/>
            <person name="Huang B."/>
            <person name="Zhang Y."/>
            <person name="Qu T."/>
            <person name="Ni P."/>
            <person name="Miao G."/>
            <person name="Wang J."/>
            <person name="Wang Q."/>
            <person name="Steinberg C.E."/>
            <person name="Wang H."/>
            <person name="Li N."/>
            <person name="Qian L."/>
            <person name="Zhang G."/>
            <person name="Li Y."/>
            <person name="Yang H."/>
            <person name="Liu X."/>
            <person name="Wang J."/>
            <person name="Yin Y."/>
            <person name="Wang J."/>
        </authorList>
    </citation>
    <scope>NUCLEOTIDE SEQUENCE [LARGE SCALE GENOMIC DNA]</scope>
    <source>
        <strain evidence="2">05x7-T-G4-1.051#20</strain>
    </source>
</reference>